<dbReference type="InterPro" id="IPR037522">
    <property type="entry name" value="HD_GYP_dom"/>
</dbReference>
<dbReference type="Proteomes" id="UP000002754">
    <property type="component" value="Unassembled WGS sequence"/>
</dbReference>
<dbReference type="PANTHER" id="PTHR43155:SF2">
    <property type="entry name" value="CYCLIC DI-GMP PHOSPHODIESTERASE PA4108"/>
    <property type="match status" value="1"/>
</dbReference>
<dbReference type="CDD" id="cd00077">
    <property type="entry name" value="HDc"/>
    <property type="match status" value="1"/>
</dbReference>
<evidence type="ECO:0000313" key="5">
    <source>
        <dbReference type="Proteomes" id="UP000297014"/>
    </source>
</evidence>
<dbReference type="SUPFAM" id="SSF109604">
    <property type="entry name" value="HD-domain/PDEase-like"/>
    <property type="match status" value="1"/>
</dbReference>
<protein>
    <submittedName>
        <fullName evidence="3">Hisitidine kinase</fullName>
    </submittedName>
    <submittedName>
        <fullName evidence="2">Histidine kinase</fullName>
    </submittedName>
</protein>
<dbReference type="OrthoDB" id="9759601at2"/>
<evidence type="ECO:0000313" key="2">
    <source>
        <dbReference type="EMBL" id="KGA96406.1"/>
    </source>
</evidence>
<organism evidence="2 4">
    <name type="scientific">Alkalihalobacillus alcalophilus ATCC 27647 = CGMCC 1.3604</name>
    <dbReference type="NCBI Taxonomy" id="1218173"/>
    <lineage>
        <taxon>Bacteria</taxon>
        <taxon>Bacillati</taxon>
        <taxon>Bacillota</taxon>
        <taxon>Bacilli</taxon>
        <taxon>Bacillales</taxon>
        <taxon>Bacillaceae</taxon>
        <taxon>Alkalihalobacillus</taxon>
    </lineage>
</organism>
<dbReference type="InterPro" id="IPR003607">
    <property type="entry name" value="HD/PDEase_dom"/>
</dbReference>
<dbReference type="Proteomes" id="UP000297014">
    <property type="component" value="Unassembled WGS sequence"/>
</dbReference>
<evidence type="ECO:0000313" key="3">
    <source>
        <dbReference type="EMBL" id="THG90858.1"/>
    </source>
</evidence>
<dbReference type="InterPro" id="IPR006675">
    <property type="entry name" value="HDIG_dom"/>
</dbReference>
<name>A0A094WHW9_ALKAL</name>
<comment type="caution">
    <text evidence="2">The sequence shown here is derived from an EMBL/GenBank/DDBJ whole genome shotgun (WGS) entry which is preliminary data.</text>
</comment>
<evidence type="ECO:0000259" key="1">
    <source>
        <dbReference type="PROSITE" id="PS51832"/>
    </source>
</evidence>
<reference evidence="2 4" key="1">
    <citation type="journal article" date="2014" name="Genome Announc.">
        <title>Draft Genome Sequence of Bacillus alcalophilus AV1934, a Classic Alkaliphile Isolated from Human Feces in 1934.</title>
        <authorList>
            <person name="Attie O."/>
            <person name="Jayaprakash A."/>
            <person name="Shah H."/>
            <person name="Paulsen I.T."/>
            <person name="Morino M."/>
            <person name="Takahashi Y."/>
            <person name="Narumi I."/>
            <person name="Sachidanandam R."/>
            <person name="Satoh K."/>
            <person name="Ito M."/>
            <person name="Krulwich T.A."/>
        </authorList>
    </citation>
    <scope>NUCLEOTIDE SEQUENCE [LARGE SCALE GENOMIC DNA]</scope>
    <source>
        <strain evidence="2 4">AV1934</strain>
    </source>
</reference>
<dbReference type="GO" id="GO:0016301">
    <property type="term" value="F:kinase activity"/>
    <property type="evidence" value="ECO:0007669"/>
    <property type="project" value="UniProtKB-KW"/>
</dbReference>
<dbReference type="STRING" id="1218173.BALCAV_0216285"/>
<dbReference type="AlphaFoldDB" id="A0A094WHW9"/>
<accession>A0A094WHW9</accession>
<feature type="domain" description="HD-GYP" evidence="1">
    <location>
        <begin position="114"/>
        <end position="311"/>
    </location>
</feature>
<keyword evidence="2" id="KW-0808">Transferase</keyword>
<dbReference type="Gene3D" id="1.10.3210.10">
    <property type="entry name" value="Hypothetical protein af1432"/>
    <property type="match status" value="1"/>
</dbReference>
<dbReference type="Pfam" id="PF13487">
    <property type="entry name" value="HD_5"/>
    <property type="match status" value="1"/>
</dbReference>
<proteinExistence type="predicted"/>
<dbReference type="SMART" id="SM00471">
    <property type="entry name" value="HDc"/>
    <property type="match status" value="1"/>
</dbReference>
<dbReference type="PROSITE" id="PS51832">
    <property type="entry name" value="HD_GYP"/>
    <property type="match status" value="1"/>
</dbReference>
<dbReference type="RefSeq" id="WP_003321976.1">
    <property type="nucleotide sequence ID" value="NZ_ALPT02000062.1"/>
</dbReference>
<reference evidence="3 5" key="2">
    <citation type="submission" date="2014-01" db="EMBL/GenBank/DDBJ databases">
        <title>Draft genome sequencing of Bacillus alcalophilus CGMCC 1.3604.</title>
        <authorList>
            <person name="Yang J."/>
            <person name="Diao L."/>
            <person name="Yang S."/>
        </authorList>
    </citation>
    <scope>NUCLEOTIDE SEQUENCE [LARGE SCALE GENOMIC DNA]</scope>
    <source>
        <strain evidence="3 5">CGMCC 1.3604</strain>
    </source>
</reference>
<evidence type="ECO:0000313" key="4">
    <source>
        <dbReference type="Proteomes" id="UP000002754"/>
    </source>
</evidence>
<keyword evidence="2" id="KW-0418">Kinase</keyword>
<sequence>MRLIAVMVAKPGQQLARAIKSEEGTILLNKGARLTEKLIGRLKGIGVSFIYIQDDQIQLPEIEQVISTETREYTINQLKKDFIDLANEWKKNANHFSSFQLNLEFEDAVRLLIGDIKSKPNALTLLLSATSHDHYIFTHSFNVTVYSIGLAVELNYSERQLLEVGLGALLHDIGKMSTPLEILEKPGKLTKEEFEIVKTHSKIGYDLLRQTKHIPLQVAKCAHQHHERLNGTGYPQGLKEDEIHPYAKIIAIADVFDAVTTNRVYRKKPMLPHEALELLYSGASTLFDLSLVTAFRKTIAVYPIGLMVTLSDNRKGVVFQQNREMSTHPIIKVLYEDGVKLEVPYFIDLMKHLNITIIGTDAFEEQS</sequence>
<dbReference type="EMBL" id="JALP01000108">
    <property type="protein sequence ID" value="THG90858.1"/>
    <property type="molecule type" value="Genomic_DNA"/>
</dbReference>
<gene>
    <name evidence="3" type="ORF">AJ85_08455</name>
    <name evidence="2" type="ORF">BALCAV_0216285</name>
</gene>
<dbReference type="eggNOG" id="COG2206">
    <property type="taxonomic scope" value="Bacteria"/>
</dbReference>
<dbReference type="EMBL" id="ALPT02000062">
    <property type="protein sequence ID" value="KGA96406.1"/>
    <property type="molecule type" value="Genomic_DNA"/>
</dbReference>
<dbReference type="PANTHER" id="PTHR43155">
    <property type="entry name" value="CYCLIC DI-GMP PHOSPHODIESTERASE PA4108-RELATED"/>
    <property type="match status" value="1"/>
</dbReference>
<keyword evidence="4" id="KW-1185">Reference proteome</keyword>
<dbReference type="NCBIfam" id="TIGR00277">
    <property type="entry name" value="HDIG"/>
    <property type="match status" value="1"/>
</dbReference>